<keyword evidence="5 6" id="KW-0460">Magnesium</keyword>
<evidence type="ECO:0000256" key="6">
    <source>
        <dbReference type="PIRSR" id="PIRSR600760-2"/>
    </source>
</evidence>
<dbReference type="GO" id="GO:0046872">
    <property type="term" value="F:metal ion binding"/>
    <property type="evidence" value="ECO:0007669"/>
    <property type="project" value="UniProtKB-KW"/>
</dbReference>
<dbReference type="EMBL" id="JABBNB010000032">
    <property type="protein sequence ID" value="NMO04235.1"/>
    <property type="molecule type" value="Genomic_DNA"/>
</dbReference>
<dbReference type="AlphaFoldDB" id="A0A848L5D3"/>
<evidence type="ECO:0000256" key="3">
    <source>
        <dbReference type="ARBA" id="ARBA00022723"/>
    </source>
</evidence>
<organism evidence="7 8">
    <name type="scientific">Gordonia asplenii</name>
    <dbReference type="NCBI Taxonomy" id="2725283"/>
    <lineage>
        <taxon>Bacteria</taxon>
        <taxon>Bacillati</taxon>
        <taxon>Actinomycetota</taxon>
        <taxon>Actinomycetes</taxon>
        <taxon>Mycobacteriales</taxon>
        <taxon>Gordoniaceae</taxon>
        <taxon>Gordonia</taxon>
    </lineage>
</organism>
<dbReference type="Gene3D" id="3.40.190.80">
    <property type="match status" value="1"/>
</dbReference>
<dbReference type="PRINTS" id="PR00377">
    <property type="entry name" value="IMPHPHTASES"/>
</dbReference>
<dbReference type="InterPro" id="IPR000760">
    <property type="entry name" value="Inositol_monophosphatase-like"/>
</dbReference>
<feature type="binding site" evidence="6">
    <location>
        <position position="207"/>
    </location>
    <ligand>
        <name>Mg(2+)</name>
        <dbReference type="ChEBI" id="CHEBI:18420"/>
        <label>1</label>
        <note>catalytic</note>
    </ligand>
</feature>
<keyword evidence="8" id="KW-1185">Reference proteome</keyword>
<keyword evidence="4" id="KW-0378">Hydrolase</keyword>
<feature type="binding site" evidence="6">
    <location>
        <position position="59"/>
    </location>
    <ligand>
        <name>Mg(2+)</name>
        <dbReference type="ChEBI" id="CHEBI:18420"/>
        <label>1</label>
        <note>catalytic</note>
    </ligand>
</feature>
<evidence type="ECO:0000256" key="5">
    <source>
        <dbReference type="ARBA" id="ARBA00022842"/>
    </source>
</evidence>
<dbReference type="RefSeq" id="WP_170196760.1">
    <property type="nucleotide sequence ID" value="NZ_JABBNB010000032.1"/>
</dbReference>
<feature type="binding site" evidence="6">
    <location>
        <position position="78"/>
    </location>
    <ligand>
        <name>Mg(2+)</name>
        <dbReference type="ChEBI" id="CHEBI:18420"/>
        <label>1</label>
        <note>catalytic</note>
    </ligand>
</feature>
<accession>A0A848L5D3</accession>
<dbReference type="InterPro" id="IPR020550">
    <property type="entry name" value="Inositol_monophosphatase_CS"/>
</dbReference>
<evidence type="ECO:0000313" key="8">
    <source>
        <dbReference type="Proteomes" id="UP000550729"/>
    </source>
</evidence>
<dbReference type="Proteomes" id="UP000550729">
    <property type="component" value="Unassembled WGS sequence"/>
</dbReference>
<dbReference type="GO" id="GO:0046854">
    <property type="term" value="P:phosphatidylinositol phosphate biosynthetic process"/>
    <property type="evidence" value="ECO:0007669"/>
    <property type="project" value="InterPro"/>
</dbReference>
<dbReference type="InterPro" id="IPR020583">
    <property type="entry name" value="Inositol_monoP_metal-BS"/>
</dbReference>
<reference evidence="7 8" key="1">
    <citation type="submission" date="2020-04" db="EMBL/GenBank/DDBJ databases">
        <title>Gordonia sp. nov. TBRC 11910.</title>
        <authorList>
            <person name="Suriyachadkun C."/>
        </authorList>
    </citation>
    <scope>NUCLEOTIDE SEQUENCE [LARGE SCALE GENOMIC DNA]</scope>
    <source>
        <strain evidence="7 8">TBRC 11910</strain>
    </source>
</reference>
<dbReference type="PANTHER" id="PTHR20854:SF4">
    <property type="entry name" value="INOSITOL-1-MONOPHOSPHATASE-RELATED"/>
    <property type="match status" value="1"/>
</dbReference>
<dbReference type="PANTHER" id="PTHR20854">
    <property type="entry name" value="INOSITOL MONOPHOSPHATASE"/>
    <property type="match status" value="1"/>
</dbReference>
<sequence>MGTASAVLDSVVDIFVDGLGAPSAVAKGRNDFATQVDLDLERLISSRLTELTGLPVHGEEFGGPDVESSTVWVLDPIDGTFNYSSGMPLTGMLLSLVSDGQPLIGMTWLPLLGRRYCAYDGSPLYCNGQELPTLPVDEDLASSVLAYGAFNAKAKGRYFGTRRIDLLTELSSRVSRIRMLGSTGVDLAYTAAGVFGGAITFGGHPWDNAAGALLVRAAGGVISDLDGNPWSVSSPSIVAGSPGLHAQLLALIEEFIAGNWKEEQ</sequence>
<dbReference type="CDD" id="cd01637">
    <property type="entry name" value="IMPase_like"/>
    <property type="match status" value="1"/>
</dbReference>
<dbReference type="GO" id="GO:0008934">
    <property type="term" value="F:inositol monophosphate 1-phosphatase activity"/>
    <property type="evidence" value="ECO:0007669"/>
    <property type="project" value="TreeGrafter"/>
</dbReference>
<evidence type="ECO:0000256" key="4">
    <source>
        <dbReference type="ARBA" id="ARBA00022801"/>
    </source>
</evidence>
<dbReference type="GO" id="GO:0006020">
    <property type="term" value="P:inositol metabolic process"/>
    <property type="evidence" value="ECO:0007669"/>
    <property type="project" value="TreeGrafter"/>
</dbReference>
<evidence type="ECO:0000256" key="1">
    <source>
        <dbReference type="ARBA" id="ARBA00001033"/>
    </source>
</evidence>
<dbReference type="EC" id="3.1.3.25" evidence="2"/>
<name>A0A848L5D3_9ACTN</name>
<comment type="cofactor">
    <cofactor evidence="6">
        <name>Mg(2+)</name>
        <dbReference type="ChEBI" id="CHEBI:18420"/>
    </cofactor>
</comment>
<gene>
    <name evidence="7" type="ORF">HH308_23740</name>
</gene>
<dbReference type="PROSITE" id="PS00630">
    <property type="entry name" value="IMP_2"/>
    <property type="match status" value="1"/>
</dbReference>
<proteinExistence type="predicted"/>
<dbReference type="Gene3D" id="3.30.540.10">
    <property type="entry name" value="Fructose-1,6-Bisphosphatase, subunit A, domain 1"/>
    <property type="match status" value="1"/>
</dbReference>
<dbReference type="PROSITE" id="PS00629">
    <property type="entry name" value="IMP_1"/>
    <property type="match status" value="1"/>
</dbReference>
<evidence type="ECO:0000313" key="7">
    <source>
        <dbReference type="EMBL" id="NMO04235.1"/>
    </source>
</evidence>
<dbReference type="Pfam" id="PF00459">
    <property type="entry name" value="Inositol_P"/>
    <property type="match status" value="1"/>
</dbReference>
<comment type="catalytic activity">
    <reaction evidence="1">
        <text>a myo-inositol phosphate + H2O = myo-inositol + phosphate</text>
        <dbReference type="Rhea" id="RHEA:24056"/>
        <dbReference type="ChEBI" id="CHEBI:15377"/>
        <dbReference type="ChEBI" id="CHEBI:17268"/>
        <dbReference type="ChEBI" id="CHEBI:43474"/>
        <dbReference type="ChEBI" id="CHEBI:84139"/>
        <dbReference type="EC" id="3.1.3.25"/>
    </reaction>
</comment>
<feature type="binding site" evidence="6">
    <location>
        <position position="77"/>
    </location>
    <ligand>
        <name>Mg(2+)</name>
        <dbReference type="ChEBI" id="CHEBI:18420"/>
        <label>1</label>
        <note>catalytic</note>
    </ligand>
</feature>
<keyword evidence="3 6" id="KW-0479">Metal-binding</keyword>
<dbReference type="GO" id="GO:0007165">
    <property type="term" value="P:signal transduction"/>
    <property type="evidence" value="ECO:0007669"/>
    <property type="project" value="TreeGrafter"/>
</dbReference>
<feature type="binding site" evidence="6">
    <location>
        <position position="75"/>
    </location>
    <ligand>
        <name>Mg(2+)</name>
        <dbReference type="ChEBI" id="CHEBI:18420"/>
        <label>1</label>
        <note>catalytic</note>
    </ligand>
</feature>
<evidence type="ECO:0000256" key="2">
    <source>
        <dbReference type="ARBA" id="ARBA00013106"/>
    </source>
</evidence>
<protein>
    <recommendedName>
        <fullName evidence="2">inositol-phosphate phosphatase</fullName>
        <ecNumber evidence="2">3.1.3.25</ecNumber>
    </recommendedName>
</protein>
<comment type="caution">
    <text evidence="7">The sequence shown here is derived from an EMBL/GenBank/DDBJ whole genome shotgun (WGS) entry which is preliminary data.</text>
</comment>
<dbReference type="SUPFAM" id="SSF56655">
    <property type="entry name" value="Carbohydrate phosphatase"/>
    <property type="match status" value="1"/>
</dbReference>